<gene>
    <name evidence="1" type="ORF">MCOR_54138</name>
</gene>
<proteinExistence type="predicted"/>
<keyword evidence="2" id="KW-1185">Reference proteome</keyword>
<protein>
    <submittedName>
        <fullName evidence="1">Uncharacterized protein</fullName>
    </submittedName>
</protein>
<reference evidence="1 2" key="1">
    <citation type="submission" date="2020-06" db="EMBL/GenBank/DDBJ databases">
        <authorList>
            <person name="Li R."/>
            <person name="Bekaert M."/>
        </authorList>
    </citation>
    <scope>NUCLEOTIDE SEQUENCE [LARGE SCALE GENOMIC DNA]</scope>
    <source>
        <strain evidence="2">wild</strain>
    </source>
</reference>
<dbReference type="Proteomes" id="UP000507470">
    <property type="component" value="Unassembled WGS sequence"/>
</dbReference>
<sequence>MSHYQSVQASVHDYLTSLPEGLQHTYHTRTAPTGQFLILHFGNGPASQATKEEPMDFTTNIRQEPGTHTTVSNQVTVKEEPMDIKPILQNIKQETNIKEEIGLTTLTTDTQTGDSVFSRLGQRQTEQLQDNYSSRTGRPCNFKYRRHNKKRSTGHSSNSVQDLRTFLNKKKQTEPKDLRIKLNQKVPKDLRQLIPKRLPLLKESVHEEFLNYQVVFPDSVTDQVITVTTEQNTKISNELLVVEDLVTKKTRVHQETSCAANVVVVPLPQLPVTMTTSYQHTNTPEETVYDTDFLHSDFSHGEITCDIMLNEHKTISSS</sequence>
<accession>A0A6J8EQB3</accession>
<evidence type="ECO:0000313" key="1">
    <source>
        <dbReference type="EMBL" id="CAC5422066.1"/>
    </source>
</evidence>
<evidence type="ECO:0000313" key="2">
    <source>
        <dbReference type="Proteomes" id="UP000507470"/>
    </source>
</evidence>
<organism evidence="1 2">
    <name type="scientific">Mytilus coruscus</name>
    <name type="common">Sea mussel</name>
    <dbReference type="NCBI Taxonomy" id="42192"/>
    <lineage>
        <taxon>Eukaryota</taxon>
        <taxon>Metazoa</taxon>
        <taxon>Spiralia</taxon>
        <taxon>Lophotrochozoa</taxon>
        <taxon>Mollusca</taxon>
        <taxon>Bivalvia</taxon>
        <taxon>Autobranchia</taxon>
        <taxon>Pteriomorphia</taxon>
        <taxon>Mytilida</taxon>
        <taxon>Mytiloidea</taxon>
        <taxon>Mytilidae</taxon>
        <taxon>Mytilinae</taxon>
        <taxon>Mytilus</taxon>
    </lineage>
</organism>
<dbReference type="EMBL" id="CACVKT020009486">
    <property type="protein sequence ID" value="CAC5422066.1"/>
    <property type="molecule type" value="Genomic_DNA"/>
</dbReference>
<name>A0A6J8EQB3_MYTCO</name>
<dbReference type="AlphaFoldDB" id="A0A6J8EQB3"/>